<gene>
    <name evidence="1" type="ORF">S03H2_72254</name>
</gene>
<sequence length="66" mass="7459">WKAVLSAEINGTFLMMKHIVPGMRKRRWGRIIHIGLDGVLRLNSMNGVAPDYCLGKAARAWMTMAF</sequence>
<dbReference type="Gene3D" id="3.40.50.720">
    <property type="entry name" value="NAD(P)-binding Rossmann-like Domain"/>
    <property type="match status" value="1"/>
</dbReference>
<organism evidence="1">
    <name type="scientific">marine sediment metagenome</name>
    <dbReference type="NCBI Taxonomy" id="412755"/>
    <lineage>
        <taxon>unclassified sequences</taxon>
        <taxon>metagenomes</taxon>
        <taxon>ecological metagenomes</taxon>
    </lineage>
</organism>
<reference evidence="1" key="1">
    <citation type="journal article" date="2014" name="Front. Microbiol.">
        <title>High frequency of phylogenetically diverse reductive dehalogenase-homologous genes in deep subseafloor sedimentary metagenomes.</title>
        <authorList>
            <person name="Kawai M."/>
            <person name="Futagami T."/>
            <person name="Toyoda A."/>
            <person name="Takaki Y."/>
            <person name="Nishi S."/>
            <person name="Hori S."/>
            <person name="Arai W."/>
            <person name="Tsubouchi T."/>
            <person name="Morono Y."/>
            <person name="Uchiyama I."/>
            <person name="Ito T."/>
            <person name="Fujiyama A."/>
            <person name="Inagaki F."/>
            <person name="Takami H."/>
        </authorList>
    </citation>
    <scope>NUCLEOTIDE SEQUENCE</scope>
    <source>
        <strain evidence="1">Expedition CK06-06</strain>
    </source>
</reference>
<evidence type="ECO:0000313" key="1">
    <source>
        <dbReference type="EMBL" id="GAH98870.1"/>
    </source>
</evidence>
<feature type="non-terminal residue" evidence="1">
    <location>
        <position position="1"/>
    </location>
</feature>
<dbReference type="EMBL" id="BARU01048747">
    <property type="protein sequence ID" value="GAH98870.1"/>
    <property type="molecule type" value="Genomic_DNA"/>
</dbReference>
<name>X1KZ01_9ZZZZ</name>
<feature type="non-terminal residue" evidence="1">
    <location>
        <position position="66"/>
    </location>
</feature>
<comment type="caution">
    <text evidence="1">The sequence shown here is derived from an EMBL/GenBank/DDBJ whole genome shotgun (WGS) entry which is preliminary data.</text>
</comment>
<proteinExistence type="predicted"/>
<accession>X1KZ01</accession>
<dbReference type="AlphaFoldDB" id="X1KZ01"/>
<protein>
    <submittedName>
        <fullName evidence="1">Uncharacterized protein</fullName>
    </submittedName>
</protein>
<dbReference type="InterPro" id="IPR036291">
    <property type="entry name" value="NAD(P)-bd_dom_sf"/>
</dbReference>
<dbReference type="SUPFAM" id="SSF51735">
    <property type="entry name" value="NAD(P)-binding Rossmann-fold domains"/>
    <property type="match status" value="1"/>
</dbReference>